<dbReference type="Proteomes" id="UP000660668">
    <property type="component" value="Unassembled WGS sequence"/>
</dbReference>
<gene>
    <name evidence="9" type="ORF">ISU10_22150</name>
</gene>
<name>A0A930VV56_9ACTN</name>
<evidence type="ECO:0000256" key="3">
    <source>
        <dbReference type="ARBA" id="ARBA00022475"/>
    </source>
</evidence>
<dbReference type="PANTHER" id="PTHR30561:SF1">
    <property type="entry name" value="MULTIDRUG TRANSPORTER EMRE"/>
    <property type="match status" value="1"/>
</dbReference>
<keyword evidence="3" id="KW-1003">Cell membrane</keyword>
<dbReference type="GO" id="GO:0005886">
    <property type="term" value="C:plasma membrane"/>
    <property type="evidence" value="ECO:0007669"/>
    <property type="project" value="UniProtKB-SubCell"/>
</dbReference>
<dbReference type="GO" id="GO:0022857">
    <property type="term" value="F:transmembrane transporter activity"/>
    <property type="evidence" value="ECO:0007669"/>
    <property type="project" value="InterPro"/>
</dbReference>
<protein>
    <submittedName>
        <fullName evidence="9">Multidrug efflux SMR transporter</fullName>
    </submittedName>
</protein>
<evidence type="ECO:0000313" key="10">
    <source>
        <dbReference type="Proteomes" id="UP000660668"/>
    </source>
</evidence>
<keyword evidence="2" id="KW-0813">Transport</keyword>
<organism evidence="9 10">
    <name type="scientific">Nocardioides agariphilus</name>
    <dbReference type="NCBI Taxonomy" id="433664"/>
    <lineage>
        <taxon>Bacteria</taxon>
        <taxon>Bacillati</taxon>
        <taxon>Actinomycetota</taxon>
        <taxon>Actinomycetes</taxon>
        <taxon>Propionibacteriales</taxon>
        <taxon>Nocardioidaceae</taxon>
        <taxon>Nocardioides</taxon>
    </lineage>
</organism>
<evidence type="ECO:0000256" key="8">
    <source>
        <dbReference type="SAM" id="Phobius"/>
    </source>
</evidence>
<evidence type="ECO:0000256" key="2">
    <source>
        <dbReference type="ARBA" id="ARBA00022448"/>
    </source>
</evidence>
<evidence type="ECO:0000313" key="9">
    <source>
        <dbReference type="EMBL" id="MBF4770485.1"/>
    </source>
</evidence>
<evidence type="ECO:0000256" key="1">
    <source>
        <dbReference type="ARBA" id="ARBA00004651"/>
    </source>
</evidence>
<comment type="caution">
    <text evidence="9">The sequence shown here is derived from an EMBL/GenBank/DDBJ whole genome shotgun (WGS) entry which is preliminary data.</text>
</comment>
<evidence type="ECO:0000256" key="7">
    <source>
        <dbReference type="RuleBase" id="RU003942"/>
    </source>
</evidence>
<accession>A0A930VV56</accession>
<keyword evidence="5 8" id="KW-1133">Transmembrane helix</keyword>
<dbReference type="InterPro" id="IPR000390">
    <property type="entry name" value="Small_drug/metabolite_transptr"/>
</dbReference>
<dbReference type="EMBL" id="JADKPO010000054">
    <property type="protein sequence ID" value="MBF4770485.1"/>
    <property type="molecule type" value="Genomic_DNA"/>
</dbReference>
<reference evidence="9" key="1">
    <citation type="submission" date="2020-11" db="EMBL/GenBank/DDBJ databases">
        <title>Nocardioides cynanchi sp. nov., isolated from soil of rhizosphere of Cynanchum wilfordii.</title>
        <authorList>
            <person name="Lee J.-S."/>
            <person name="Suh M.K."/>
            <person name="Kim J.-S."/>
        </authorList>
    </citation>
    <scope>NUCLEOTIDE SEQUENCE</scope>
    <source>
        <strain evidence="9">KCTC 19276</strain>
    </source>
</reference>
<dbReference type="RefSeq" id="WP_194698629.1">
    <property type="nucleotide sequence ID" value="NZ_JADKPO010000054.1"/>
</dbReference>
<dbReference type="Pfam" id="PF00893">
    <property type="entry name" value="Multi_Drug_Res"/>
    <property type="match status" value="1"/>
</dbReference>
<feature type="transmembrane region" description="Helical" evidence="8">
    <location>
        <begin position="86"/>
        <end position="105"/>
    </location>
</feature>
<proteinExistence type="inferred from homology"/>
<evidence type="ECO:0000256" key="4">
    <source>
        <dbReference type="ARBA" id="ARBA00022692"/>
    </source>
</evidence>
<feature type="transmembrane region" description="Helical" evidence="8">
    <location>
        <begin position="58"/>
        <end position="80"/>
    </location>
</feature>
<sequence length="107" mass="11035">MITYVLLGAAIAAEVAGTLSLKYTRGFSDPWTTVWVVACYVVAIFLLAQVLSRGMPVAVAYAVWSAVGITVVAALGAVLLGESLTWPQVVGITLIVVGVVALELGTA</sequence>
<comment type="subcellular location">
    <subcellularLocation>
        <location evidence="1 7">Cell membrane</location>
        <topology evidence="1 7">Multi-pass membrane protein</topology>
    </subcellularLocation>
</comment>
<dbReference type="AlphaFoldDB" id="A0A930VV56"/>
<evidence type="ECO:0000256" key="5">
    <source>
        <dbReference type="ARBA" id="ARBA00022989"/>
    </source>
</evidence>
<dbReference type="SUPFAM" id="SSF103481">
    <property type="entry name" value="Multidrug resistance efflux transporter EmrE"/>
    <property type="match status" value="1"/>
</dbReference>
<dbReference type="Gene3D" id="1.10.3730.20">
    <property type="match status" value="1"/>
</dbReference>
<keyword evidence="6 8" id="KW-0472">Membrane</keyword>
<comment type="similarity">
    <text evidence="7">Belongs to the drug/metabolite transporter (DMT) superfamily. Small multidrug resistance (SMR) (TC 2.A.7.1) family.</text>
</comment>
<keyword evidence="4 7" id="KW-0812">Transmembrane</keyword>
<dbReference type="PANTHER" id="PTHR30561">
    <property type="entry name" value="SMR FAMILY PROTON-DEPENDENT DRUG EFFLUX TRANSPORTER SUGE"/>
    <property type="match status" value="1"/>
</dbReference>
<keyword evidence="10" id="KW-1185">Reference proteome</keyword>
<evidence type="ECO:0000256" key="6">
    <source>
        <dbReference type="ARBA" id="ARBA00023136"/>
    </source>
</evidence>
<feature type="transmembrane region" description="Helical" evidence="8">
    <location>
        <begin position="30"/>
        <end position="51"/>
    </location>
</feature>
<dbReference type="InterPro" id="IPR037185">
    <property type="entry name" value="EmrE-like"/>
</dbReference>
<dbReference type="InterPro" id="IPR045324">
    <property type="entry name" value="Small_multidrug_res"/>
</dbReference>